<dbReference type="OrthoDB" id="287668at2"/>
<dbReference type="RefSeq" id="WP_014427872.1">
    <property type="nucleotide sequence ID" value="NZ_CP181386.1"/>
</dbReference>
<dbReference type="Pfam" id="PF02609">
    <property type="entry name" value="Exonuc_VII_S"/>
    <property type="match status" value="1"/>
</dbReference>
<dbReference type="Proteomes" id="UP000295106">
    <property type="component" value="Unassembled WGS sequence"/>
</dbReference>
<comment type="subunit">
    <text evidence="6">Heterooligomer composed of large and small subunits.</text>
</comment>
<dbReference type="Gene3D" id="1.10.287.1040">
    <property type="entry name" value="Exonuclease VII, small subunit"/>
    <property type="match status" value="1"/>
</dbReference>
<dbReference type="EC" id="3.1.11.6" evidence="6"/>
<reference evidence="7 8" key="1">
    <citation type="submission" date="2019-03" db="EMBL/GenBank/DDBJ databases">
        <title>Genomic Encyclopedia of Type Strains, Phase IV (KMG-IV): sequencing the most valuable type-strain genomes for metagenomic binning, comparative biology and taxonomic classification.</title>
        <authorList>
            <person name="Goeker M."/>
        </authorList>
    </citation>
    <scope>NUCLEOTIDE SEQUENCE [LARGE SCALE GENOMIC DNA]</scope>
    <source>
        <strain evidence="7 8">DSM 1709</strain>
    </source>
</reference>
<keyword evidence="5 6" id="KW-0269">Exonuclease</keyword>
<dbReference type="GO" id="GO:0008855">
    <property type="term" value="F:exodeoxyribonuclease VII activity"/>
    <property type="evidence" value="ECO:0007669"/>
    <property type="project" value="UniProtKB-UniRule"/>
</dbReference>
<evidence type="ECO:0000256" key="3">
    <source>
        <dbReference type="ARBA" id="ARBA00022722"/>
    </source>
</evidence>
<evidence type="ECO:0000256" key="1">
    <source>
        <dbReference type="ARBA" id="ARBA00009998"/>
    </source>
</evidence>
<protein>
    <recommendedName>
        <fullName evidence="6">Exodeoxyribonuclease 7 small subunit</fullName>
        <ecNumber evidence="6">3.1.11.6</ecNumber>
    </recommendedName>
    <alternativeName>
        <fullName evidence="6">Exodeoxyribonuclease VII small subunit</fullName>
        <shortName evidence="6">Exonuclease VII small subunit</shortName>
    </alternativeName>
</protein>
<dbReference type="PIRSF" id="PIRSF006488">
    <property type="entry name" value="Exonuc_VII_S"/>
    <property type="match status" value="1"/>
</dbReference>
<dbReference type="GO" id="GO:0009318">
    <property type="term" value="C:exodeoxyribonuclease VII complex"/>
    <property type="evidence" value="ECO:0007669"/>
    <property type="project" value="UniProtKB-UniRule"/>
</dbReference>
<dbReference type="GO" id="GO:0006308">
    <property type="term" value="P:DNA catabolic process"/>
    <property type="evidence" value="ECO:0007669"/>
    <property type="project" value="UniProtKB-UniRule"/>
</dbReference>
<keyword evidence="2 6" id="KW-0963">Cytoplasm</keyword>
<proteinExistence type="inferred from homology"/>
<comment type="function">
    <text evidence="6">Bidirectionally degrades single-stranded DNA into large acid-insoluble oligonucleotides, which are then degraded further into small acid-soluble oligonucleotides.</text>
</comment>
<dbReference type="GO" id="GO:0005829">
    <property type="term" value="C:cytosol"/>
    <property type="evidence" value="ECO:0007669"/>
    <property type="project" value="TreeGrafter"/>
</dbReference>
<dbReference type="AlphaFoldDB" id="A0A4R2M335"/>
<dbReference type="OMA" id="FCRARLE"/>
<accession>A0A4R2M335</accession>
<dbReference type="HAMAP" id="MF_00337">
    <property type="entry name" value="Exonuc_7_S"/>
    <property type="match status" value="1"/>
</dbReference>
<dbReference type="InterPro" id="IPR037004">
    <property type="entry name" value="Exonuc_VII_ssu_sf"/>
</dbReference>
<dbReference type="PANTHER" id="PTHR34137">
    <property type="entry name" value="EXODEOXYRIBONUCLEASE 7 SMALL SUBUNIT"/>
    <property type="match status" value="1"/>
</dbReference>
<comment type="subcellular location">
    <subcellularLocation>
        <location evidence="6">Cytoplasm</location>
    </subcellularLocation>
</comment>
<dbReference type="PANTHER" id="PTHR34137:SF1">
    <property type="entry name" value="EXODEOXYRIBONUCLEASE 7 SMALL SUBUNIT"/>
    <property type="match status" value="1"/>
</dbReference>
<evidence type="ECO:0000256" key="5">
    <source>
        <dbReference type="ARBA" id="ARBA00022839"/>
    </source>
</evidence>
<evidence type="ECO:0000256" key="6">
    <source>
        <dbReference type="HAMAP-Rule" id="MF_00337"/>
    </source>
</evidence>
<gene>
    <name evidence="6" type="primary">xseB</name>
    <name evidence="7" type="ORF">EV684_109178</name>
</gene>
<dbReference type="NCBIfam" id="TIGR01280">
    <property type="entry name" value="xseB"/>
    <property type="match status" value="1"/>
</dbReference>
<sequence length="76" mass="8607">MSSVPAPQEPASYEEAVAELDRLVQRMETGQMPLDQLLDGYRRGSELLTFCRNRLQAVEEQVKLLDDGQLKTWSAP</sequence>
<comment type="similarity">
    <text evidence="1 6">Belongs to the XseB family.</text>
</comment>
<comment type="caution">
    <text evidence="7">The sequence shown here is derived from an EMBL/GenBank/DDBJ whole genome shotgun (WGS) entry which is preliminary data.</text>
</comment>
<comment type="catalytic activity">
    <reaction evidence="6">
        <text>Exonucleolytic cleavage in either 5'- to 3'- or 3'- to 5'-direction to yield nucleoside 5'-phosphates.</text>
        <dbReference type="EC" id="3.1.11.6"/>
    </reaction>
</comment>
<dbReference type="GeneID" id="99685936"/>
<keyword evidence="3 6" id="KW-0540">Nuclease</keyword>
<dbReference type="SUPFAM" id="SSF116842">
    <property type="entry name" value="XseB-like"/>
    <property type="match status" value="1"/>
</dbReference>
<evidence type="ECO:0000256" key="4">
    <source>
        <dbReference type="ARBA" id="ARBA00022801"/>
    </source>
</evidence>
<evidence type="ECO:0000256" key="2">
    <source>
        <dbReference type="ARBA" id="ARBA00022490"/>
    </source>
</evidence>
<organism evidence="7 8">
    <name type="scientific">Rubrivivax gelatinosus</name>
    <name type="common">Rhodocyclus gelatinosus</name>
    <name type="synonym">Rhodopseudomonas gelatinosa</name>
    <dbReference type="NCBI Taxonomy" id="28068"/>
    <lineage>
        <taxon>Bacteria</taxon>
        <taxon>Pseudomonadati</taxon>
        <taxon>Pseudomonadota</taxon>
        <taxon>Betaproteobacteria</taxon>
        <taxon>Burkholderiales</taxon>
        <taxon>Sphaerotilaceae</taxon>
        <taxon>Rubrivivax</taxon>
    </lineage>
</organism>
<dbReference type="InterPro" id="IPR003761">
    <property type="entry name" value="Exonuc_VII_S"/>
</dbReference>
<keyword evidence="4 6" id="KW-0378">Hydrolase</keyword>
<evidence type="ECO:0000313" key="7">
    <source>
        <dbReference type="EMBL" id="TCP01539.1"/>
    </source>
</evidence>
<evidence type="ECO:0000313" key="8">
    <source>
        <dbReference type="Proteomes" id="UP000295106"/>
    </source>
</evidence>
<name>A0A4R2M335_RUBGE</name>
<dbReference type="EMBL" id="SLXD01000009">
    <property type="protein sequence ID" value="TCP01539.1"/>
    <property type="molecule type" value="Genomic_DNA"/>
</dbReference>